<dbReference type="EMBL" id="PCTA01000033">
    <property type="protein sequence ID" value="PIP61215.1"/>
    <property type="molecule type" value="Genomic_DNA"/>
</dbReference>
<evidence type="ECO:0008006" key="8">
    <source>
        <dbReference type="Google" id="ProtNLM"/>
    </source>
</evidence>
<keyword evidence="5" id="KW-0812">Transmembrane</keyword>
<proteinExistence type="inferred from homology"/>
<comment type="caution">
    <text evidence="6">The sequence shown here is derived from an EMBL/GenBank/DDBJ whole genome shotgun (WGS) entry which is preliminary data.</text>
</comment>
<dbReference type="GO" id="GO:0042956">
    <property type="term" value="P:maltodextrin transmembrane transport"/>
    <property type="evidence" value="ECO:0007669"/>
    <property type="project" value="TreeGrafter"/>
</dbReference>
<feature type="region of interest" description="Disordered" evidence="4">
    <location>
        <begin position="14"/>
        <end position="34"/>
    </location>
</feature>
<evidence type="ECO:0000256" key="5">
    <source>
        <dbReference type="SAM" id="Phobius"/>
    </source>
</evidence>
<dbReference type="AlphaFoldDB" id="A0A2H0BU45"/>
<evidence type="ECO:0000256" key="4">
    <source>
        <dbReference type="SAM" id="MobiDB-lite"/>
    </source>
</evidence>
<evidence type="ECO:0000256" key="1">
    <source>
        <dbReference type="ARBA" id="ARBA00008520"/>
    </source>
</evidence>
<dbReference type="InterPro" id="IPR006059">
    <property type="entry name" value="SBP"/>
</dbReference>
<dbReference type="GO" id="GO:0015768">
    <property type="term" value="P:maltose transport"/>
    <property type="evidence" value="ECO:0007669"/>
    <property type="project" value="TreeGrafter"/>
</dbReference>
<name>A0A2H0BU45_9BACT</name>
<evidence type="ECO:0000256" key="2">
    <source>
        <dbReference type="ARBA" id="ARBA00022448"/>
    </source>
</evidence>
<evidence type="ECO:0000313" key="7">
    <source>
        <dbReference type="Proteomes" id="UP000231246"/>
    </source>
</evidence>
<sequence length="502" mass="56234">MRHMKHLCYDNISMADNEQKDPQGPLKSKQTDPLDPLESAYESDVFHGDPIMDDEYIEPELPPPPPASIFQRILKAIPFLIGIIILLLLGYLAYNYFLERNGKGGPADLNYWTLWEDDSVYQPLIEEYQQQHLGVTVTLQKQSVIQYRERLQTHIARGEGPDIFRFHNTWTPMLQDELSAMPNSVMTRAEFKEAYYPVIVEDLSVGETTVGLPLMFDGLVVFYNKDILQAAGFSAPSGDWNEFLLQAENMTVKQGNKIVTAGAALGRADNIEHFSDILGLLMLQNGANPARPNTDAGAGGLVFYRIFAQTPDNVWSLEFDNDILAFAGGKVAMIFAPSWEAFTIAAINPDLNFSTSPVPQVAGSESQVAWASYWAEGVNAKSPNQQQAWEFLKFMAQKESLEKFYKLTAETRVLFGEPYPRRDLVETLGQNDYLAPLAQQGEFAQSFYMASRTYDNGINDGIIQYYKNAVNSLDSGNSPQEALETAAQGITQVLERFNVVIE</sequence>
<organism evidence="6 7">
    <name type="scientific">Candidatus Roizmanbacteria bacterium CG22_combo_CG10-13_8_21_14_all_38_20</name>
    <dbReference type="NCBI Taxonomy" id="1974862"/>
    <lineage>
        <taxon>Bacteria</taxon>
        <taxon>Candidatus Roizmaniibacteriota</taxon>
    </lineage>
</organism>
<evidence type="ECO:0000313" key="6">
    <source>
        <dbReference type="EMBL" id="PIP61215.1"/>
    </source>
</evidence>
<keyword evidence="3" id="KW-0732">Signal</keyword>
<keyword evidence="2" id="KW-0813">Transport</keyword>
<dbReference type="Proteomes" id="UP000231246">
    <property type="component" value="Unassembled WGS sequence"/>
</dbReference>
<dbReference type="SUPFAM" id="SSF53850">
    <property type="entry name" value="Periplasmic binding protein-like II"/>
    <property type="match status" value="1"/>
</dbReference>
<reference evidence="6 7" key="1">
    <citation type="submission" date="2017-09" db="EMBL/GenBank/DDBJ databases">
        <title>Depth-based differentiation of microbial function through sediment-hosted aquifers and enrichment of novel symbionts in the deep terrestrial subsurface.</title>
        <authorList>
            <person name="Probst A.J."/>
            <person name="Ladd B."/>
            <person name="Jarett J.K."/>
            <person name="Geller-Mcgrath D.E."/>
            <person name="Sieber C.M."/>
            <person name="Emerson J.B."/>
            <person name="Anantharaman K."/>
            <person name="Thomas B.C."/>
            <person name="Malmstrom R."/>
            <person name="Stieglmeier M."/>
            <person name="Klingl A."/>
            <person name="Woyke T."/>
            <person name="Ryan C.M."/>
            <person name="Banfield J.F."/>
        </authorList>
    </citation>
    <scope>NUCLEOTIDE SEQUENCE [LARGE SCALE GENOMIC DNA]</scope>
    <source>
        <strain evidence="6">CG22_combo_CG10-13_8_21_14_all_38_20</strain>
    </source>
</reference>
<dbReference type="GO" id="GO:1901982">
    <property type="term" value="F:maltose binding"/>
    <property type="evidence" value="ECO:0007669"/>
    <property type="project" value="TreeGrafter"/>
</dbReference>
<protein>
    <recommendedName>
        <fullName evidence="8">Sugar ABC transporter substrate-binding protein</fullName>
    </recommendedName>
</protein>
<dbReference type="PANTHER" id="PTHR30061">
    <property type="entry name" value="MALTOSE-BINDING PERIPLASMIC PROTEIN"/>
    <property type="match status" value="1"/>
</dbReference>
<dbReference type="Pfam" id="PF01547">
    <property type="entry name" value="SBP_bac_1"/>
    <property type="match status" value="1"/>
</dbReference>
<keyword evidence="5" id="KW-0472">Membrane</keyword>
<keyword evidence="5" id="KW-1133">Transmembrane helix</keyword>
<dbReference type="Gene3D" id="3.40.190.10">
    <property type="entry name" value="Periplasmic binding protein-like II"/>
    <property type="match status" value="1"/>
</dbReference>
<dbReference type="GO" id="GO:0055052">
    <property type="term" value="C:ATP-binding cassette (ABC) transporter complex, substrate-binding subunit-containing"/>
    <property type="evidence" value="ECO:0007669"/>
    <property type="project" value="TreeGrafter"/>
</dbReference>
<feature type="transmembrane region" description="Helical" evidence="5">
    <location>
        <begin position="76"/>
        <end position="94"/>
    </location>
</feature>
<gene>
    <name evidence="6" type="ORF">COW99_05515</name>
</gene>
<dbReference type="PANTHER" id="PTHR30061:SF50">
    <property type="entry name" value="MALTOSE_MALTODEXTRIN-BINDING PERIPLASMIC PROTEIN"/>
    <property type="match status" value="1"/>
</dbReference>
<evidence type="ECO:0000256" key="3">
    <source>
        <dbReference type="ARBA" id="ARBA00022729"/>
    </source>
</evidence>
<comment type="similarity">
    <text evidence="1">Belongs to the bacterial solute-binding protein 1 family.</text>
</comment>
<accession>A0A2H0BU45</accession>